<dbReference type="InterPro" id="IPR050482">
    <property type="entry name" value="Sensor_HK_TwoCompSys"/>
</dbReference>
<dbReference type="AlphaFoldDB" id="A0A8I0AG65"/>
<feature type="domain" description="Histidine kinase/HSP90-like ATPase" evidence="5">
    <location>
        <begin position="287"/>
        <end position="377"/>
    </location>
</feature>
<protein>
    <submittedName>
        <fullName evidence="6">ATP-binding protein</fullName>
    </submittedName>
</protein>
<evidence type="ECO:0000259" key="5">
    <source>
        <dbReference type="Pfam" id="PF02518"/>
    </source>
</evidence>
<dbReference type="SUPFAM" id="SSF55874">
    <property type="entry name" value="ATPase domain of HSP90 chaperone/DNA topoisomerase II/histidine kinase"/>
    <property type="match status" value="1"/>
</dbReference>
<keyword evidence="7" id="KW-1185">Reference proteome</keyword>
<keyword evidence="6" id="KW-0067">ATP-binding</keyword>
<name>A0A8I0AG65_9FIRM</name>
<evidence type="ECO:0000256" key="4">
    <source>
        <dbReference type="SAM" id="Coils"/>
    </source>
</evidence>
<evidence type="ECO:0000313" key="6">
    <source>
        <dbReference type="EMBL" id="MBC5661485.1"/>
    </source>
</evidence>
<dbReference type="EMBL" id="JACOOX010000001">
    <property type="protein sequence ID" value="MBC5661485.1"/>
    <property type="molecule type" value="Genomic_DNA"/>
</dbReference>
<dbReference type="InterPro" id="IPR036890">
    <property type="entry name" value="HATPase_C_sf"/>
</dbReference>
<dbReference type="GO" id="GO:0016301">
    <property type="term" value="F:kinase activity"/>
    <property type="evidence" value="ECO:0007669"/>
    <property type="project" value="UniProtKB-KW"/>
</dbReference>
<sequence>MENIMDISTTENLKTVRDSNQEILDYFNELYVEKLEQIQALKTEQFELKIKIDELMKTLEVYSFKNSAGHNVFSPFSTTTTTQEEKAAQIEQELKELNASNAALTTKIHCLQADADELKGRITRIHTATKKLDAFLDEMAEEFTKEAVALEKEPVEEDLPVINHGFNILRLKKYDQDKLVQSLHTDILEQLDRTRHTLDSLSWLIKSDVNRAKITLDELIDSTASMEDSLNAILLGLTGDIDATVPIETLLEDTIFRYKDAYPECVIESDIDCPDASIEIPEIITISLIRILSECLDNVYKHANANRVGINIQIYSDQISVHINDNGIGIDENYSHTSPWNSGLHRIQEIIYLLNGQLKIEGDIISGTDIRFSIPIEIM</sequence>
<evidence type="ECO:0000256" key="2">
    <source>
        <dbReference type="ARBA" id="ARBA00022777"/>
    </source>
</evidence>
<dbReference type="InterPro" id="IPR003594">
    <property type="entry name" value="HATPase_dom"/>
</dbReference>
<evidence type="ECO:0000256" key="1">
    <source>
        <dbReference type="ARBA" id="ARBA00022679"/>
    </source>
</evidence>
<keyword evidence="1" id="KW-0808">Transferase</keyword>
<keyword evidence="3" id="KW-0902">Two-component regulatory system</keyword>
<evidence type="ECO:0000256" key="3">
    <source>
        <dbReference type="ARBA" id="ARBA00023012"/>
    </source>
</evidence>
<comment type="caution">
    <text evidence="6">The sequence shown here is derived from an EMBL/GenBank/DDBJ whole genome shotgun (WGS) entry which is preliminary data.</text>
</comment>
<dbReference type="GO" id="GO:0000160">
    <property type="term" value="P:phosphorelay signal transduction system"/>
    <property type="evidence" value="ECO:0007669"/>
    <property type="project" value="UniProtKB-KW"/>
</dbReference>
<organism evidence="6 7">
    <name type="scientific">Coprococcus hominis</name>
    <name type="common">ex Liu et al. 2022</name>
    <dbReference type="NCBI Taxonomy" id="2763039"/>
    <lineage>
        <taxon>Bacteria</taxon>
        <taxon>Bacillati</taxon>
        <taxon>Bacillota</taxon>
        <taxon>Clostridia</taxon>
        <taxon>Lachnospirales</taxon>
        <taxon>Lachnospiraceae</taxon>
        <taxon>Coprococcus</taxon>
    </lineage>
</organism>
<evidence type="ECO:0000313" key="7">
    <source>
        <dbReference type="Proteomes" id="UP000615234"/>
    </source>
</evidence>
<dbReference type="Proteomes" id="UP000615234">
    <property type="component" value="Unassembled WGS sequence"/>
</dbReference>
<reference evidence="6 7" key="1">
    <citation type="submission" date="2020-08" db="EMBL/GenBank/DDBJ databases">
        <title>Genome public.</title>
        <authorList>
            <person name="Liu C."/>
            <person name="Sun Q."/>
        </authorList>
    </citation>
    <scope>NUCLEOTIDE SEQUENCE [LARGE SCALE GENOMIC DNA]</scope>
    <source>
        <strain evidence="6 7">NSJ-10</strain>
    </source>
</reference>
<dbReference type="Gene3D" id="3.30.565.10">
    <property type="entry name" value="Histidine kinase-like ATPase, C-terminal domain"/>
    <property type="match status" value="1"/>
</dbReference>
<keyword evidence="2" id="KW-0418">Kinase</keyword>
<proteinExistence type="predicted"/>
<dbReference type="Pfam" id="PF02518">
    <property type="entry name" value="HATPase_c"/>
    <property type="match status" value="1"/>
</dbReference>
<keyword evidence="6" id="KW-0547">Nucleotide-binding</keyword>
<gene>
    <name evidence="6" type="ORF">H8S09_01025</name>
</gene>
<dbReference type="GO" id="GO:0005524">
    <property type="term" value="F:ATP binding"/>
    <property type="evidence" value="ECO:0007669"/>
    <property type="project" value="UniProtKB-KW"/>
</dbReference>
<keyword evidence="4" id="KW-0175">Coiled coil</keyword>
<accession>A0A8I0AG65</accession>
<feature type="coiled-coil region" evidence="4">
    <location>
        <begin position="38"/>
        <end position="121"/>
    </location>
</feature>
<dbReference type="PANTHER" id="PTHR24421">
    <property type="entry name" value="NITRATE/NITRITE SENSOR PROTEIN NARX-RELATED"/>
    <property type="match status" value="1"/>
</dbReference>